<evidence type="ECO:0000313" key="2">
    <source>
        <dbReference type="Proteomes" id="UP001160148"/>
    </source>
</evidence>
<reference evidence="1 2" key="1">
    <citation type="submission" date="2023-01" db="EMBL/GenBank/DDBJ databases">
        <authorList>
            <person name="Whitehead M."/>
        </authorList>
    </citation>
    <scope>NUCLEOTIDE SEQUENCE [LARGE SCALE GENOMIC DNA]</scope>
</reference>
<gene>
    <name evidence="1" type="ORF">MEUPH1_LOCUS5781</name>
</gene>
<dbReference type="EMBL" id="CARXXK010000001">
    <property type="protein sequence ID" value="CAI6349189.1"/>
    <property type="molecule type" value="Genomic_DNA"/>
</dbReference>
<accession>A0AAV0W015</accession>
<sequence length="100" mass="11394">MTELEYQPKKVIDVHSSNSHCISSQAILYEHNHNEDKADIIKVENKDEEKAGIIKVENEDEEKAGIIKVENEDAENSDITKVPYKGIYLKIHNVILPQPP</sequence>
<proteinExistence type="predicted"/>
<comment type="caution">
    <text evidence="1">The sequence shown here is derived from an EMBL/GenBank/DDBJ whole genome shotgun (WGS) entry which is preliminary data.</text>
</comment>
<evidence type="ECO:0000313" key="1">
    <source>
        <dbReference type="EMBL" id="CAI6349189.1"/>
    </source>
</evidence>
<organism evidence="1 2">
    <name type="scientific">Macrosiphum euphorbiae</name>
    <name type="common">potato aphid</name>
    <dbReference type="NCBI Taxonomy" id="13131"/>
    <lineage>
        <taxon>Eukaryota</taxon>
        <taxon>Metazoa</taxon>
        <taxon>Ecdysozoa</taxon>
        <taxon>Arthropoda</taxon>
        <taxon>Hexapoda</taxon>
        <taxon>Insecta</taxon>
        <taxon>Pterygota</taxon>
        <taxon>Neoptera</taxon>
        <taxon>Paraneoptera</taxon>
        <taxon>Hemiptera</taxon>
        <taxon>Sternorrhyncha</taxon>
        <taxon>Aphidomorpha</taxon>
        <taxon>Aphidoidea</taxon>
        <taxon>Aphididae</taxon>
        <taxon>Macrosiphini</taxon>
        <taxon>Macrosiphum</taxon>
    </lineage>
</organism>
<keyword evidence="2" id="KW-1185">Reference proteome</keyword>
<dbReference type="AlphaFoldDB" id="A0AAV0W015"/>
<protein>
    <submittedName>
        <fullName evidence="1">Uncharacterized protein</fullName>
    </submittedName>
</protein>
<name>A0AAV0W015_9HEMI</name>
<dbReference type="Proteomes" id="UP001160148">
    <property type="component" value="Unassembled WGS sequence"/>
</dbReference>